<evidence type="ECO:0000256" key="1">
    <source>
        <dbReference type="SAM" id="Phobius"/>
    </source>
</evidence>
<dbReference type="InterPro" id="IPR012422">
    <property type="entry name" value="Cyt_c_oxidase_su4_bac-aa3"/>
</dbReference>
<name>A0A059F9Z1_9PROT</name>
<feature type="domain" description="Cytochrome c oxidase subunit IV bacterial aa3 type" evidence="2">
    <location>
        <begin position="6"/>
        <end position="38"/>
    </location>
</feature>
<evidence type="ECO:0000313" key="4">
    <source>
        <dbReference type="Proteomes" id="UP000024816"/>
    </source>
</evidence>
<dbReference type="RefSeq" id="WP_035582871.1">
    <property type="nucleotide sequence ID" value="NZ_ARYJ01000008.1"/>
</dbReference>
<keyword evidence="1" id="KW-1133">Transmembrane helix</keyword>
<dbReference type="PATRIC" id="fig|1280952.3.peg.2523"/>
<dbReference type="EMBL" id="ARYJ01000008">
    <property type="protein sequence ID" value="KCZ87381.1"/>
    <property type="molecule type" value="Genomic_DNA"/>
</dbReference>
<evidence type="ECO:0000313" key="3">
    <source>
        <dbReference type="EMBL" id="KCZ87381.1"/>
    </source>
</evidence>
<dbReference type="STRING" id="1280952.HJA_12615"/>
<sequence length="100" mass="10806">MAASEYHHGEMDIHDQKATWDGFIKGTTWGSLILALILGHAILAVAIGLHWAVSLGLMTLVGIGAGAVLNLGGRWYATLVILLLTGLFVQFMIWLFGVFI</sequence>
<protein>
    <recommendedName>
        <fullName evidence="2">Cytochrome c oxidase subunit IV bacterial aa3 type domain-containing protein</fullName>
    </recommendedName>
</protein>
<dbReference type="AlphaFoldDB" id="A0A059F9Z1"/>
<dbReference type="eggNOG" id="ENOG5031BFP">
    <property type="taxonomic scope" value="Bacteria"/>
</dbReference>
<proteinExistence type="predicted"/>
<feature type="transmembrane region" description="Helical" evidence="1">
    <location>
        <begin position="52"/>
        <end position="69"/>
    </location>
</feature>
<accession>A0A059F9Z1</accession>
<dbReference type="OrthoDB" id="7691500at2"/>
<keyword evidence="1" id="KW-0812">Transmembrane</keyword>
<organism evidence="3 4">
    <name type="scientific">Hyphomonas jannaschiana VP2</name>
    <dbReference type="NCBI Taxonomy" id="1280952"/>
    <lineage>
        <taxon>Bacteria</taxon>
        <taxon>Pseudomonadati</taxon>
        <taxon>Pseudomonadota</taxon>
        <taxon>Alphaproteobacteria</taxon>
        <taxon>Hyphomonadales</taxon>
        <taxon>Hyphomonadaceae</taxon>
        <taxon>Hyphomonas</taxon>
    </lineage>
</organism>
<comment type="caution">
    <text evidence="3">The sequence shown here is derived from an EMBL/GenBank/DDBJ whole genome shotgun (WGS) entry which is preliminary data.</text>
</comment>
<dbReference type="InterPro" id="IPR036596">
    <property type="entry name" value="Cyt-C_aa3_sf"/>
</dbReference>
<feature type="transmembrane region" description="Helical" evidence="1">
    <location>
        <begin position="29"/>
        <end position="47"/>
    </location>
</feature>
<gene>
    <name evidence="3" type="ORF">HJA_12615</name>
</gene>
<dbReference type="Proteomes" id="UP000024816">
    <property type="component" value="Unassembled WGS sequence"/>
</dbReference>
<dbReference type="Pfam" id="PF07835">
    <property type="entry name" value="COX4_pro_2"/>
    <property type="match status" value="1"/>
</dbReference>
<reference evidence="3 4" key="1">
    <citation type="journal article" date="2014" name="Antonie Van Leeuwenhoek">
        <title>Hyphomonas beringensis sp. nov. and Hyphomonas chukchiensis sp. nov., isolated from surface seawater of the Bering Sea and Chukchi Sea.</title>
        <authorList>
            <person name="Li C."/>
            <person name="Lai Q."/>
            <person name="Li G."/>
            <person name="Dong C."/>
            <person name="Wang J."/>
            <person name="Liao Y."/>
            <person name="Shao Z."/>
        </authorList>
    </citation>
    <scope>NUCLEOTIDE SEQUENCE [LARGE SCALE GENOMIC DNA]</scope>
    <source>
        <strain evidence="3 4">VP2</strain>
    </source>
</reference>
<feature type="transmembrane region" description="Helical" evidence="1">
    <location>
        <begin position="75"/>
        <end position="99"/>
    </location>
</feature>
<keyword evidence="4" id="KW-1185">Reference proteome</keyword>
<dbReference type="Gene3D" id="1.20.5.160">
    <property type="entry name" value="Bacterial aa3 type cytochrome c oxidase subunit IV"/>
    <property type="match status" value="1"/>
</dbReference>
<evidence type="ECO:0000259" key="2">
    <source>
        <dbReference type="Pfam" id="PF07835"/>
    </source>
</evidence>
<dbReference type="SUPFAM" id="SSF81469">
    <property type="entry name" value="Bacterial aa3 type cytochrome c oxidase subunit IV"/>
    <property type="match status" value="1"/>
</dbReference>
<keyword evidence="1" id="KW-0472">Membrane</keyword>